<proteinExistence type="predicted"/>
<sequence length="155" mass="16911">MKRALVASFSLLSLPKCNGELAPSLAPLTGFARSVLRSYSSSESNGSPGEPNTAQTSTQNPDVTIDDSISNEGIKQKIEKFYEGDGEALPSIFEAILKRKLAGRSDDELMEGLNLPANDIKDLESDSELDELLDSDEETDDFDELHETDKENAKE</sequence>
<evidence type="ECO:0000313" key="3">
    <source>
        <dbReference type="EMBL" id="MBX48759.1"/>
    </source>
</evidence>
<feature type="compositionally biased region" description="Polar residues" evidence="1">
    <location>
        <begin position="53"/>
        <end position="69"/>
    </location>
</feature>
<accession>A0A2P2P258</accession>
<keyword evidence="2" id="KW-0732">Signal</keyword>
<organism evidence="3">
    <name type="scientific">Rhizophora mucronata</name>
    <name type="common">Asiatic mangrove</name>
    <dbReference type="NCBI Taxonomy" id="61149"/>
    <lineage>
        <taxon>Eukaryota</taxon>
        <taxon>Viridiplantae</taxon>
        <taxon>Streptophyta</taxon>
        <taxon>Embryophyta</taxon>
        <taxon>Tracheophyta</taxon>
        <taxon>Spermatophyta</taxon>
        <taxon>Magnoliopsida</taxon>
        <taxon>eudicotyledons</taxon>
        <taxon>Gunneridae</taxon>
        <taxon>Pentapetalae</taxon>
        <taxon>rosids</taxon>
        <taxon>fabids</taxon>
        <taxon>Malpighiales</taxon>
        <taxon>Rhizophoraceae</taxon>
        <taxon>Rhizophora</taxon>
    </lineage>
</organism>
<feature type="region of interest" description="Disordered" evidence="1">
    <location>
        <begin position="121"/>
        <end position="155"/>
    </location>
</feature>
<name>A0A2P2P258_RHIMU</name>
<reference evidence="3" key="1">
    <citation type="submission" date="2018-02" db="EMBL/GenBank/DDBJ databases">
        <title>Rhizophora mucronata_Transcriptome.</title>
        <authorList>
            <person name="Meera S.P."/>
            <person name="Sreeshan A."/>
            <person name="Augustine A."/>
        </authorList>
    </citation>
    <scope>NUCLEOTIDE SEQUENCE</scope>
    <source>
        <tissue evidence="3">Leaf</tissue>
    </source>
</reference>
<evidence type="ECO:0000256" key="1">
    <source>
        <dbReference type="SAM" id="MobiDB-lite"/>
    </source>
</evidence>
<dbReference type="EMBL" id="GGEC01068275">
    <property type="protein sequence ID" value="MBX48759.1"/>
    <property type="molecule type" value="Transcribed_RNA"/>
</dbReference>
<feature type="chain" id="PRO_5015158690" evidence="2">
    <location>
        <begin position="20"/>
        <end position="155"/>
    </location>
</feature>
<protein>
    <submittedName>
        <fullName evidence="3">Uncharacterized protein</fullName>
    </submittedName>
</protein>
<feature type="compositionally biased region" description="Basic and acidic residues" evidence="1">
    <location>
        <begin position="145"/>
        <end position="155"/>
    </location>
</feature>
<dbReference type="AlphaFoldDB" id="A0A2P2P258"/>
<evidence type="ECO:0000256" key="2">
    <source>
        <dbReference type="SAM" id="SignalP"/>
    </source>
</evidence>
<feature type="compositionally biased region" description="Low complexity" evidence="1">
    <location>
        <begin position="37"/>
        <end position="52"/>
    </location>
</feature>
<feature type="signal peptide" evidence="2">
    <location>
        <begin position="1"/>
        <end position="19"/>
    </location>
</feature>
<feature type="compositionally biased region" description="Acidic residues" evidence="1">
    <location>
        <begin position="125"/>
        <end position="144"/>
    </location>
</feature>
<feature type="region of interest" description="Disordered" evidence="1">
    <location>
        <begin position="37"/>
        <end position="69"/>
    </location>
</feature>